<dbReference type="AlphaFoldDB" id="A0A9P6CFF7"/>
<gene>
    <name evidence="1" type="ORF">BDZ94DRAFT_1257454</name>
</gene>
<dbReference type="Proteomes" id="UP000807353">
    <property type="component" value="Unassembled WGS sequence"/>
</dbReference>
<organism evidence="1 2">
    <name type="scientific">Collybia nuda</name>
    <dbReference type="NCBI Taxonomy" id="64659"/>
    <lineage>
        <taxon>Eukaryota</taxon>
        <taxon>Fungi</taxon>
        <taxon>Dikarya</taxon>
        <taxon>Basidiomycota</taxon>
        <taxon>Agaricomycotina</taxon>
        <taxon>Agaricomycetes</taxon>
        <taxon>Agaricomycetidae</taxon>
        <taxon>Agaricales</taxon>
        <taxon>Tricholomatineae</taxon>
        <taxon>Clitocybaceae</taxon>
        <taxon>Collybia</taxon>
    </lineage>
</organism>
<dbReference type="EMBL" id="MU150257">
    <property type="protein sequence ID" value="KAF9464061.1"/>
    <property type="molecule type" value="Genomic_DNA"/>
</dbReference>
<name>A0A9P6CFF7_9AGAR</name>
<evidence type="ECO:0000313" key="1">
    <source>
        <dbReference type="EMBL" id="KAF9464061.1"/>
    </source>
</evidence>
<evidence type="ECO:0000313" key="2">
    <source>
        <dbReference type="Proteomes" id="UP000807353"/>
    </source>
</evidence>
<keyword evidence="2" id="KW-1185">Reference proteome</keyword>
<sequence length="153" mass="16966">MNGANLNLNTGKSTTHISVTFSRQDGEEALKLWSGDHTKVKDYSPRKSRVQNEPTYSILANCNCSSQFYSPESRLLSPCNCPTTVLGLSLLPSSVPTLSTLPISPQFHRHQSFINVSTMSQIRVARTQLDWHVPPAVLRFILCRLVCGTLIPP</sequence>
<proteinExistence type="predicted"/>
<reference evidence="1" key="1">
    <citation type="submission" date="2020-11" db="EMBL/GenBank/DDBJ databases">
        <authorList>
            <consortium name="DOE Joint Genome Institute"/>
            <person name="Ahrendt S."/>
            <person name="Riley R."/>
            <person name="Andreopoulos W."/>
            <person name="Labutti K."/>
            <person name="Pangilinan J."/>
            <person name="Ruiz-Duenas F.J."/>
            <person name="Barrasa J.M."/>
            <person name="Sanchez-Garcia M."/>
            <person name="Camarero S."/>
            <person name="Miyauchi S."/>
            <person name="Serrano A."/>
            <person name="Linde D."/>
            <person name="Babiker R."/>
            <person name="Drula E."/>
            <person name="Ayuso-Fernandez I."/>
            <person name="Pacheco R."/>
            <person name="Padilla G."/>
            <person name="Ferreira P."/>
            <person name="Barriuso J."/>
            <person name="Kellner H."/>
            <person name="Castanera R."/>
            <person name="Alfaro M."/>
            <person name="Ramirez L."/>
            <person name="Pisabarro A.G."/>
            <person name="Kuo A."/>
            <person name="Tritt A."/>
            <person name="Lipzen A."/>
            <person name="He G."/>
            <person name="Yan M."/>
            <person name="Ng V."/>
            <person name="Cullen D."/>
            <person name="Martin F."/>
            <person name="Rosso M.-N."/>
            <person name="Henrissat B."/>
            <person name="Hibbett D."/>
            <person name="Martinez A.T."/>
            <person name="Grigoriev I.V."/>
        </authorList>
    </citation>
    <scope>NUCLEOTIDE SEQUENCE</scope>
    <source>
        <strain evidence="1">CBS 247.69</strain>
    </source>
</reference>
<comment type="caution">
    <text evidence="1">The sequence shown here is derived from an EMBL/GenBank/DDBJ whole genome shotgun (WGS) entry which is preliminary data.</text>
</comment>
<accession>A0A9P6CFF7</accession>
<protein>
    <submittedName>
        <fullName evidence="1">Uncharacterized protein</fullName>
    </submittedName>
</protein>